<comment type="caution">
    <text evidence="2">The sequence shown here is derived from an EMBL/GenBank/DDBJ whole genome shotgun (WGS) entry which is preliminary data.</text>
</comment>
<sequence>MNRSNFCSLASLLLGCICAYGMLSFGVNHVEEINLEEFALGAETTSFFPVHDGFPIHISKREEVPQWIAGWESRGERTVVLWVGNSQLHAINQASADARPASIRVFSSLTKDDVDVLTWSVPNANPQEHFLIFESVRSMLPIQQFVLPVVFDDFREVAVRSVLHPLMNESATELALKKTEIGRKILEENKTASNDSGTDSTEQEPSLSLQQRSEAALGSWVRDRSRLYAERTRLRGEMFISIYKYRNWLFGIDSQTVRKQIPAAYKLNRDALVALLESAAANNIKVLVYVAPLRSDITTPYDPTEYADFKSDMAKCVASHGAHFADLDSLVPGECWGQMDDIQGNGSGYDFMHFQEAGHELLSGQIGELVSQGISEKDGKP</sequence>
<evidence type="ECO:0000313" key="3">
    <source>
        <dbReference type="Proteomes" id="UP000318288"/>
    </source>
</evidence>
<feature type="region of interest" description="Disordered" evidence="1">
    <location>
        <begin position="188"/>
        <end position="210"/>
    </location>
</feature>
<proteinExistence type="predicted"/>
<organism evidence="2 3">
    <name type="scientific">Rubripirellula tenax</name>
    <dbReference type="NCBI Taxonomy" id="2528015"/>
    <lineage>
        <taxon>Bacteria</taxon>
        <taxon>Pseudomonadati</taxon>
        <taxon>Planctomycetota</taxon>
        <taxon>Planctomycetia</taxon>
        <taxon>Pirellulales</taxon>
        <taxon>Pirellulaceae</taxon>
        <taxon>Rubripirellula</taxon>
    </lineage>
</organism>
<evidence type="ECO:0000256" key="1">
    <source>
        <dbReference type="SAM" id="MobiDB-lite"/>
    </source>
</evidence>
<accession>A0A5C6EIQ1</accession>
<dbReference type="Proteomes" id="UP000318288">
    <property type="component" value="Unassembled WGS sequence"/>
</dbReference>
<evidence type="ECO:0000313" key="2">
    <source>
        <dbReference type="EMBL" id="TWU47521.1"/>
    </source>
</evidence>
<gene>
    <name evidence="2" type="ORF">Poly51_53210</name>
</gene>
<dbReference type="OrthoDB" id="8479897at2"/>
<dbReference type="EMBL" id="SJPW01000007">
    <property type="protein sequence ID" value="TWU47521.1"/>
    <property type="molecule type" value="Genomic_DNA"/>
</dbReference>
<dbReference type="AlphaFoldDB" id="A0A5C6EIQ1"/>
<feature type="compositionally biased region" description="Polar residues" evidence="1">
    <location>
        <begin position="191"/>
        <end position="210"/>
    </location>
</feature>
<reference evidence="2 3" key="1">
    <citation type="submission" date="2019-02" db="EMBL/GenBank/DDBJ databases">
        <title>Deep-cultivation of Planctomycetes and their phenomic and genomic characterization uncovers novel biology.</title>
        <authorList>
            <person name="Wiegand S."/>
            <person name="Jogler M."/>
            <person name="Boedeker C."/>
            <person name="Pinto D."/>
            <person name="Vollmers J."/>
            <person name="Rivas-Marin E."/>
            <person name="Kohn T."/>
            <person name="Peeters S.H."/>
            <person name="Heuer A."/>
            <person name="Rast P."/>
            <person name="Oberbeckmann S."/>
            <person name="Bunk B."/>
            <person name="Jeske O."/>
            <person name="Meyerdierks A."/>
            <person name="Storesund J.E."/>
            <person name="Kallscheuer N."/>
            <person name="Luecker S."/>
            <person name="Lage O.M."/>
            <person name="Pohl T."/>
            <person name="Merkel B.J."/>
            <person name="Hornburger P."/>
            <person name="Mueller R.-W."/>
            <person name="Bruemmer F."/>
            <person name="Labrenz M."/>
            <person name="Spormann A.M."/>
            <person name="Op Den Camp H."/>
            <person name="Overmann J."/>
            <person name="Amann R."/>
            <person name="Jetten M.S.M."/>
            <person name="Mascher T."/>
            <person name="Medema M.H."/>
            <person name="Devos D.P."/>
            <person name="Kaster A.-K."/>
            <person name="Ovreas L."/>
            <person name="Rohde M."/>
            <person name="Galperin M.Y."/>
            <person name="Jogler C."/>
        </authorList>
    </citation>
    <scope>NUCLEOTIDE SEQUENCE [LARGE SCALE GENOMIC DNA]</scope>
    <source>
        <strain evidence="2 3">Poly51</strain>
    </source>
</reference>
<name>A0A5C6EIQ1_9BACT</name>
<dbReference type="RefSeq" id="WP_146461368.1">
    <property type="nucleotide sequence ID" value="NZ_SJPW01000007.1"/>
</dbReference>
<protein>
    <submittedName>
        <fullName evidence="2">Uncharacterized protein</fullName>
    </submittedName>
</protein>
<dbReference type="SUPFAM" id="SSF52266">
    <property type="entry name" value="SGNH hydrolase"/>
    <property type="match status" value="1"/>
</dbReference>
<dbReference type="PROSITE" id="PS51257">
    <property type="entry name" value="PROKAR_LIPOPROTEIN"/>
    <property type="match status" value="1"/>
</dbReference>
<keyword evidence="3" id="KW-1185">Reference proteome</keyword>